<evidence type="ECO:0000313" key="4">
    <source>
        <dbReference type="Proteomes" id="UP000037035"/>
    </source>
</evidence>
<dbReference type="InterPro" id="IPR041588">
    <property type="entry name" value="Integrase_H2C2"/>
</dbReference>
<dbReference type="AlphaFoldDB" id="A0A0L6UNJ9"/>
<dbReference type="VEuPathDB" id="FungiDB:VP01_459g6"/>
<name>A0A0L6UNJ9_9BASI</name>
<sequence length="73" mass="8375">MCLFAKTLMLASLFLPGKSGQTPKLYTVKNDLLFHRHWIVVPRNSELQKEIIRSHHDSKLASHPGRTKTLSLH</sequence>
<keyword evidence="1" id="KW-0732">Signal</keyword>
<dbReference type="OrthoDB" id="2273864at2759"/>
<comment type="caution">
    <text evidence="3">The sequence shown here is derived from an EMBL/GenBank/DDBJ whole genome shotgun (WGS) entry which is preliminary data.</text>
</comment>
<dbReference type="Gene3D" id="1.10.340.70">
    <property type="match status" value="1"/>
</dbReference>
<evidence type="ECO:0000313" key="3">
    <source>
        <dbReference type="EMBL" id="KNZ50106.1"/>
    </source>
</evidence>
<feature type="signal peptide" evidence="1">
    <location>
        <begin position="1"/>
        <end position="20"/>
    </location>
</feature>
<gene>
    <name evidence="3" type="ORF">VP01_459g6</name>
</gene>
<evidence type="ECO:0000256" key="1">
    <source>
        <dbReference type="SAM" id="SignalP"/>
    </source>
</evidence>
<feature type="chain" id="PRO_5005567553" description="Integrase zinc-binding domain-containing protein" evidence="1">
    <location>
        <begin position="21"/>
        <end position="73"/>
    </location>
</feature>
<feature type="domain" description="Integrase zinc-binding" evidence="2">
    <location>
        <begin position="44"/>
        <end position="71"/>
    </location>
</feature>
<protein>
    <recommendedName>
        <fullName evidence="2">Integrase zinc-binding domain-containing protein</fullName>
    </recommendedName>
</protein>
<reference evidence="3 4" key="1">
    <citation type="submission" date="2015-08" db="EMBL/GenBank/DDBJ databases">
        <title>Next Generation Sequencing and Analysis of the Genome of Puccinia sorghi L Schw, the Causal Agent of Maize Common Rust.</title>
        <authorList>
            <person name="Rochi L."/>
            <person name="Burguener G."/>
            <person name="Darino M."/>
            <person name="Turjanski A."/>
            <person name="Kreff E."/>
            <person name="Dieguez M.J."/>
            <person name="Sacco F."/>
        </authorList>
    </citation>
    <scope>NUCLEOTIDE SEQUENCE [LARGE SCALE GENOMIC DNA]</scope>
    <source>
        <strain evidence="3 4">RO10H11247</strain>
    </source>
</reference>
<dbReference type="EMBL" id="LAVV01009723">
    <property type="protein sequence ID" value="KNZ50106.1"/>
    <property type="molecule type" value="Genomic_DNA"/>
</dbReference>
<keyword evidence="4" id="KW-1185">Reference proteome</keyword>
<organism evidence="3 4">
    <name type="scientific">Puccinia sorghi</name>
    <dbReference type="NCBI Taxonomy" id="27349"/>
    <lineage>
        <taxon>Eukaryota</taxon>
        <taxon>Fungi</taxon>
        <taxon>Dikarya</taxon>
        <taxon>Basidiomycota</taxon>
        <taxon>Pucciniomycotina</taxon>
        <taxon>Pucciniomycetes</taxon>
        <taxon>Pucciniales</taxon>
        <taxon>Pucciniaceae</taxon>
        <taxon>Puccinia</taxon>
    </lineage>
</organism>
<dbReference type="Proteomes" id="UP000037035">
    <property type="component" value="Unassembled WGS sequence"/>
</dbReference>
<accession>A0A0L6UNJ9</accession>
<proteinExistence type="predicted"/>
<dbReference type="Pfam" id="PF17921">
    <property type="entry name" value="Integrase_H2C2"/>
    <property type="match status" value="1"/>
</dbReference>
<evidence type="ECO:0000259" key="2">
    <source>
        <dbReference type="Pfam" id="PF17921"/>
    </source>
</evidence>